<reference evidence="1" key="1">
    <citation type="submission" date="2024-06" db="EMBL/GenBank/DDBJ databases">
        <title>Brevibacterium koreense sp. nov., isolated from jogae-jeotgal, a Korean fermented seafood.</title>
        <authorList>
            <person name="Whon T.W."/>
            <person name="Nam S."/>
            <person name="Kim Y."/>
        </authorList>
    </citation>
    <scope>NUCLEOTIDE SEQUENCE</scope>
    <source>
        <strain evidence="1">CBA3109</strain>
    </source>
</reference>
<dbReference type="RefSeq" id="WP_350269326.1">
    <property type="nucleotide sequence ID" value="NZ_CP158281.1"/>
</dbReference>
<proteinExistence type="predicted"/>
<protein>
    <submittedName>
        <fullName evidence="1">Uncharacterized protein</fullName>
    </submittedName>
</protein>
<evidence type="ECO:0000313" key="1">
    <source>
        <dbReference type="EMBL" id="XBV88292.1"/>
    </source>
</evidence>
<gene>
    <name evidence="1" type="ORF">AAFP32_12085</name>
</gene>
<dbReference type="EMBL" id="CP158281">
    <property type="protein sequence ID" value="XBV88292.1"/>
    <property type="molecule type" value="Genomic_DNA"/>
</dbReference>
<dbReference type="KEGG" id="bkr:AAFP32_12085"/>
<organism evidence="1">
    <name type="scientific">Brevibacterium koreense</name>
    <dbReference type="NCBI Taxonomy" id="3140787"/>
    <lineage>
        <taxon>Bacteria</taxon>
        <taxon>Bacillati</taxon>
        <taxon>Actinomycetota</taxon>
        <taxon>Actinomycetes</taxon>
        <taxon>Micrococcales</taxon>
        <taxon>Brevibacteriaceae</taxon>
        <taxon>Brevibacterium</taxon>
    </lineage>
</organism>
<name>A0AAU7UHL3_9MICO</name>
<dbReference type="AlphaFoldDB" id="A0AAU7UHL3"/>
<accession>A0AAU7UHL3</accession>
<sequence length="76" mass="8549">MTEYSLHGTATWKYWQGILNGLPARDSPERSPVPVRARVVFAGDGEEWLDGEAERLDPGVAIYVRLHDRRVNTLGV</sequence>